<organism evidence="2 3">
    <name type="scientific">Rummeliibacillus stabekisii</name>
    <dbReference type="NCBI Taxonomy" id="241244"/>
    <lineage>
        <taxon>Bacteria</taxon>
        <taxon>Bacillati</taxon>
        <taxon>Bacillota</taxon>
        <taxon>Bacilli</taxon>
        <taxon>Bacillales</taxon>
        <taxon>Caryophanaceae</taxon>
        <taxon>Rummeliibacillus</taxon>
    </lineage>
</organism>
<dbReference type="OrthoDB" id="2427086at2"/>
<dbReference type="Proteomes" id="UP000076021">
    <property type="component" value="Chromosome"/>
</dbReference>
<protein>
    <submittedName>
        <fullName evidence="2">Methylthioribose kinase</fullName>
    </submittedName>
</protein>
<dbReference type="AlphaFoldDB" id="A0A143HAG3"/>
<keyword evidence="2" id="KW-0808">Transferase</keyword>
<dbReference type="STRING" id="241244.ATY39_02100"/>
<evidence type="ECO:0000313" key="3">
    <source>
        <dbReference type="Proteomes" id="UP000076021"/>
    </source>
</evidence>
<dbReference type="Pfam" id="PF23648">
    <property type="entry name" value="DUF7147"/>
    <property type="match status" value="1"/>
</dbReference>
<sequence length="129" mass="14896">MIQQFIELGEGYGDVYELCELMKTNKHRISRTIIFTATEGEKKVASIAAVFNPVGESKFTPIYICREGIPYSAEKPSKRLEIFKETVNSLDQLLITLDVKHSSIYAEKDLYYQYLIGILRLYHYIPSLH</sequence>
<evidence type="ECO:0000313" key="2">
    <source>
        <dbReference type="EMBL" id="AMW98321.1"/>
    </source>
</evidence>
<keyword evidence="2" id="KW-0418">Kinase</keyword>
<keyword evidence="3" id="KW-1185">Reference proteome</keyword>
<dbReference type="KEGG" id="rst:ATY39_02100"/>
<dbReference type="RefSeq" id="WP_066785143.1">
    <property type="nucleotide sequence ID" value="NZ_BJVD01000001.1"/>
</dbReference>
<evidence type="ECO:0000259" key="1">
    <source>
        <dbReference type="Pfam" id="PF23648"/>
    </source>
</evidence>
<dbReference type="GO" id="GO:0016301">
    <property type="term" value="F:kinase activity"/>
    <property type="evidence" value="ECO:0007669"/>
    <property type="project" value="UniProtKB-KW"/>
</dbReference>
<feature type="domain" description="DUF7147" evidence="1">
    <location>
        <begin position="1"/>
        <end position="125"/>
    </location>
</feature>
<dbReference type="InterPro" id="IPR055571">
    <property type="entry name" value="DUF7147"/>
</dbReference>
<accession>A0A143HAG3</accession>
<reference evidence="3" key="2">
    <citation type="submission" date="2016-03" db="EMBL/GenBank/DDBJ databases">
        <authorList>
            <person name="Ploux O."/>
        </authorList>
    </citation>
    <scope>NUCLEOTIDE SEQUENCE [LARGE SCALE GENOMIC DNA]</scope>
    <source>
        <strain evidence="3">PP9</strain>
    </source>
</reference>
<proteinExistence type="predicted"/>
<reference evidence="2 3" key="1">
    <citation type="journal article" date="2016" name="Genome Announc.">
        <title>Whole-Genome Sequence of Rummeliibacillus stabekisii Strain PP9 Isolated from Antarctic Soil.</title>
        <authorList>
            <person name="da Mota F.F."/>
            <person name="Vollu R.E."/>
            <person name="Jurelevicius D."/>
            <person name="Seldin L."/>
        </authorList>
    </citation>
    <scope>NUCLEOTIDE SEQUENCE [LARGE SCALE GENOMIC DNA]</scope>
    <source>
        <strain evidence="2 3">PP9</strain>
    </source>
</reference>
<name>A0A143HAG3_9BACL</name>
<gene>
    <name evidence="2" type="ORF">ATY39_02100</name>
</gene>
<dbReference type="EMBL" id="CP014806">
    <property type="protein sequence ID" value="AMW98321.1"/>
    <property type="molecule type" value="Genomic_DNA"/>
</dbReference>